<name>A0A6J5LY04_9CAUD</name>
<dbReference type="Gene3D" id="3.40.50.300">
    <property type="entry name" value="P-loop containing nucleotide triphosphate hydrolases"/>
    <property type="match status" value="1"/>
</dbReference>
<proteinExistence type="predicted"/>
<organism evidence="1">
    <name type="scientific">uncultured Caudovirales phage</name>
    <dbReference type="NCBI Taxonomy" id="2100421"/>
    <lineage>
        <taxon>Viruses</taxon>
        <taxon>Duplodnaviria</taxon>
        <taxon>Heunggongvirae</taxon>
        <taxon>Uroviricota</taxon>
        <taxon>Caudoviricetes</taxon>
        <taxon>Peduoviridae</taxon>
        <taxon>Maltschvirus</taxon>
        <taxon>Maltschvirus maltsch</taxon>
    </lineage>
</organism>
<dbReference type="InterPro" id="IPR027417">
    <property type="entry name" value="P-loop_NTPase"/>
</dbReference>
<evidence type="ECO:0008006" key="2">
    <source>
        <dbReference type="Google" id="ProtNLM"/>
    </source>
</evidence>
<sequence length="446" mass="50787">MNLAEYQPRAVFLPLHNRKERWTVVVAHRRAGKTVAMCADLVIGALETALPKPQFAYLAPQRDQAKRVAWGYLKDLSRPYWSKPPNESELKITINNGHGGESTIYVAGADNYDALRGMYFDGVVLDETGQIRPSAWYTVLRPALSDRRGWAIFAGTPAGKNMFWNLREEARLNPNTHQLLELPASKTGIIHPDELRDAKVQMTEEAFLVEYECSFDAAVPGAYFAKLIGDAYSEGRVAKFPVDPAFPVNLVADLGYTDSCSWWGWQETHDGIRIVDFMEDDNQPIKHYIDWIKSRPYLVNPKGIWLPHDARAKSLQTGKSIIEQFLANGIRPNLVPEMSLQDGIEAARLTIPTCYFDEEATYEGLEHLRAYMREWDEKTQTYRNKPKHDQHSHGADSFRYLALAARPVSRKSHRAPTITTMPKSMNYGFALNDIWDCRPRETGRIE</sequence>
<dbReference type="Gene3D" id="3.30.420.280">
    <property type="match status" value="1"/>
</dbReference>
<dbReference type="EMBL" id="LR796318">
    <property type="protein sequence ID" value="CAB4136639.1"/>
    <property type="molecule type" value="Genomic_DNA"/>
</dbReference>
<accession>A0A6J5LY04</accession>
<reference evidence="1" key="1">
    <citation type="submission" date="2020-04" db="EMBL/GenBank/DDBJ databases">
        <authorList>
            <person name="Chiriac C."/>
            <person name="Salcher M."/>
            <person name="Ghai R."/>
            <person name="Kavagutti S V."/>
        </authorList>
    </citation>
    <scope>NUCLEOTIDE SEQUENCE</scope>
</reference>
<evidence type="ECO:0000313" key="1">
    <source>
        <dbReference type="EMBL" id="CAB4136639.1"/>
    </source>
</evidence>
<gene>
    <name evidence="1" type="ORF">UFOVP312_33</name>
</gene>
<protein>
    <recommendedName>
        <fullName evidence="2">Terminase-like family</fullName>
    </recommendedName>
</protein>